<dbReference type="EMBL" id="AZFA01000024">
    <property type="protein sequence ID" value="KRL65882.1"/>
    <property type="molecule type" value="Genomic_DNA"/>
</dbReference>
<dbReference type="RefSeq" id="WP_010625086.1">
    <property type="nucleotide sequence ID" value="NZ_AZFA01000024.1"/>
</dbReference>
<reference evidence="1 2" key="1">
    <citation type="journal article" date="2015" name="Genome Announc.">
        <title>Expanding the biotechnology potential of lactobacilli through comparative genomics of 213 strains and associated genera.</title>
        <authorList>
            <person name="Sun Z."/>
            <person name="Harris H.M."/>
            <person name="McCann A."/>
            <person name="Guo C."/>
            <person name="Argimon S."/>
            <person name="Zhang W."/>
            <person name="Yang X."/>
            <person name="Jeffery I.B."/>
            <person name="Cooney J.C."/>
            <person name="Kagawa T.F."/>
            <person name="Liu W."/>
            <person name="Song Y."/>
            <person name="Salvetti E."/>
            <person name="Wrobel A."/>
            <person name="Rasinkangas P."/>
            <person name="Parkhill J."/>
            <person name="Rea M.C."/>
            <person name="O'Sullivan O."/>
            <person name="Ritari J."/>
            <person name="Douillard F.P."/>
            <person name="Paul Ross R."/>
            <person name="Yang R."/>
            <person name="Briner A.E."/>
            <person name="Felis G.E."/>
            <person name="de Vos W.M."/>
            <person name="Barrangou R."/>
            <person name="Klaenhammer T.R."/>
            <person name="Caufield P.W."/>
            <person name="Cui Y."/>
            <person name="Zhang H."/>
            <person name="O'Toole P.W."/>
        </authorList>
    </citation>
    <scope>NUCLEOTIDE SEQUENCE [LARGE SCALE GENOMIC DNA]</scope>
    <source>
        <strain evidence="1 2">DSM 14857</strain>
    </source>
</reference>
<dbReference type="InterPro" id="IPR009057">
    <property type="entry name" value="Homeodomain-like_sf"/>
</dbReference>
<dbReference type="eggNOG" id="COG1309">
    <property type="taxonomic scope" value="Bacteria"/>
</dbReference>
<comment type="caution">
    <text evidence="1">The sequence shown here is derived from an EMBL/GenBank/DDBJ whole genome shotgun (WGS) entry which is preliminary data.</text>
</comment>
<dbReference type="Proteomes" id="UP000051647">
    <property type="component" value="Unassembled WGS sequence"/>
</dbReference>
<dbReference type="Gene3D" id="1.10.357.10">
    <property type="entry name" value="Tetracycline Repressor, domain 2"/>
    <property type="match status" value="1"/>
</dbReference>
<evidence type="ECO:0000313" key="2">
    <source>
        <dbReference type="Proteomes" id="UP000051647"/>
    </source>
</evidence>
<dbReference type="Gene3D" id="1.10.10.60">
    <property type="entry name" value="Homeodomain-like"/>
    <property type="match status" value="1"/>
</dbReference>
<evidence type="ECO:0000313" key="1">
    <source>
        <dbReference type="EMBL" id="KRL65882.1"/>
    </source>
</evidence>
<dbReference type="PATRIC" id="fig|1423815.3.peg.1205"/>
<organism evidence="1 2">
    <name type="scientific">Companilactobacillus versmoldensis DSM 14857 = KCTC 3814</name>
    <dbReference type="NCBI Taxonomy" id="1423815"/>
    <lineage>
        <taxon>Bacteria</taxon>
        <taxon>Bacillati</taxon>
        <taxon>Bacillota</taxon>
        <taxon>Bacilli</taxon>
        <taxon>Lactobacillales</taxon>
        <taxon>Lactobacillaceae</taxon>
        <taxon>Companilactobacillus</taxon>
    </lineage>
</organism>
<dbReference type="OrthoDB" id="2329191at2"/>
<sequence>MTSRTLSNEKIIETTLILLREQKPVTFSNLGKRLGTRSQSLYNYFSGTTELKAAVTADYYSRIFAKLQTNLMGVAGEEAVVIFAKTYADHGIEDFFVTQYVMSLPKGKFHEDKQVEEAIESVYHTLQRLLRPMVKDEKRLMIVERMIRNLILGEIIHIGTGRFNNPLVDPNESFEEMLKIAIASIDEKNEN</sequence>
<dbReference type="SUPFAM" id="SSF46689">
    <property type="entry name" value="Homeodomain-like"/>
    <property type="match status" value="1"/>
</dbReference>
<name>A0A0R1SGT5_9LACO</name>
<dbReference type="AlphaFoldDB" id="A0A0R1SGT5"/>
<dbReference type="STRING" id="1423815.FC27_GL001174"/>
<protein>
    <submittedName>
        <fullName evidence="1">Transcriptional regulator</fullName>
    </submittedName>
</protein>
<proteinExistence type="predicted"/>
<keyword evidence="2" id="KW-1185">Reference proteome</keyword>
<gene>
    <name evidence="1" type="ORF">FC27_GL001174</name>
</gene>
<accession>A0A0R1SGT5</accession>